<evidence type="ECO:0000313" key="6">
    <source>
        <dbReference type="Proteomes" id="UP000197424"/>
    </source>
</evidence>
<feature type="domain" description="Type II/III secretion system secretin-like" evidence="3">
    <location>
        <begin position="244"/>
        <end position="409"/>
    </location>
</feature>
<evidence type="ECO:0000313" key="5">
    <source>
        <dbReference type="EMBL" id="ASJ25068.1"/>
    </source>
</evidence>
<dbReference type="PRINTS" id="PR00811">
    <property type="entry name" value="BCTERIALGSPD"/>
</dbReference>
<gene>
    <name evidence="5" type="ORF">LHGZ1_2237</name>
</gene>
<dbReference type="PANTHER" id="PTHR30332:SF17">
    <property type="entry name" value="TYPE IV PILIATION SYSTEM PROTEIN DR_0774-RELATED"/>
    <property type="match status" value="1"/>
</dbReference>
<dbReference type="GO" id="GO:0015627">
    <property type="term" value="C:type II protein secretion system complex"/>
    <property type="evidence" value="ECO:0007669"/>
    <property type="project" value="TreeGrafter"/>
</dbReference>
<name>A0A248LK00_9NEIS</name>
<sequence>MKPLFATRQLVAAALVWTPVAAMAAPAPASTPLVLSLGSGELVSLRAPAGTVFIADPEVADIQVPKANSVFVLGKKTGSTTLYALDGAGKPIYRRQVVVQHNITELNRLLRQRFPDLRIRIASAPGSLMVSGTVKSAEDINAITQTLQPLLGDKEKLVNQLTLASPTQVHLRVRISEVSRDVVQKLGINWAAISSSGKWSWSMYSGRQLVNEAGSFILPPDGGFSVGGALNTKDTSVGAMLDILDREGLVTVLAEPNLTAVSGQTASFLAGGEYPIPVAQTGGTNDGNAITVEFKPFGIALDFTPTVLANDRISLNVKPEVSELSAANSIAMNGTVIPGLTVRRVETTVELGSGQSFAIGGLLQNNVRDVLSQLPGLGNIPVLGRLFSSTDYQNNKTELVVIVTPYLVKPTGPGQLRSALDSLRPAGEVEAVLQRQLGFDPLSPDTPRLLGNAGFAY</sequence>
<reference evidence="6" key="1">
    <citation type="submission" date="2017-06" db="EMBL/GenBank/DDBJ databases">
        <title>Whole genome sequence of Laribacter hongkongensis LHGZ1.</title>
        <authorList>
            <person name="Chen D."/>
            <person name="Wu H."/>
            <person name="Chen J."/>
        </authorList>
    </citation>
    <scope>NUCLEOTIDE SEQUENCE [LARGE SCALE GENOMIC DNA]</scope>
    <source>
        <strain evidence="6">LHGZ1</strain>
    </source>
</reference>
<proteinExistence type="inferred from homology"/>
<dbReference type="InterPro" id="IPR004846">
    <property type="entry name" value="T2SS/T3SS_dom"/>
</dbReference>
<comment type="similarity">
    <text evidence="1">Belongs to the bacterial secretin family.</text>
</comment>
<evidence type="ECO:0000256" key="1">
    <source>
        <dbReference type="RuleBase" id="RU004003"/>
    </source>
</evidence>
<dbReference type="AlphaFoldDB" id="A0A248LK00"/>
<dbReference type="Pfam" id="PF00263">
    <property type="entry name" value="Secretin"/>
    <property type="match status" value="1"/>
</dbReference>
<feature type="domain" description="Pilus formation protein N-terminal" evidence="4">
    <location>
        <begin position="31"/>
        <end position="99"/>
    </location>
</feature>
<dbReference type="InterPro" id="IPR050810">
    <property type="entry name" value="Bact_Secretion_Sys_Channel"/>
</dbReference>
<feature type="chain" id="PRO_5013236039" evidence="2">
    <location>
        <begin position="25"/>
        <end position="457"/>
    </location>
</feature>
<dbReference type="PANTHER" id="PTHR30332">
    <property type="entry name" value="PROBABLE GENERAL SECRETION PATHWAY PROTEIN D"/>
    <property type="match status" value="1"/>
</dbReference>
<dbReference type="RefSeq" id="WP_161493534.1">
    <property type="nucleotide sequence ID" value="NZ_CP022115.1"/>
</dbReference>
<evidence type="ECO:0000259" key="4">
    <source>
        <dbReference type="Pfam" id="PF13629"/>
    </source>
</evidence>
<protein>
    <submittedName>
        <fullName evidence="5">Fimbrial protein</fullName>
    </submittedName>
</protein>
<dbReference type="InterPro" id="IPR032789">
    <property type="entry name" value="T2SS-T3SS_pil_N"/>
</dbReference>
<accession>A0A248LK00</accession>
<dbReference type="Proteomes" id="UP000197424">
    <property type="component" value="Chromosome"/>
</dbReference>
<keyword evidence="2" id="KW-0732">Signal</keyword>
<dbReference type="Pfam" id="PF13629">
    <property type="entry name" value="T2SS-T3SS_pil_N"/>
    <property type="match status" value="1"/>
</dbReference>
<evidence type="ECO:0000259" key="3">
    <source>
        <dbReference type="Pfam" id="PF00263"/>
    </source>
</evidence>
<feature type="signal peptide" evidence="2">
    <location>
        <begin position="1"/>
        <end position="24"/>
    </location>
</feature>
<dbReference type="GO" id="GO:0009306">
    <property type="term" value="P:protein secretion"/>
    <property type="evidence" value="ECO:0007669"/>
    <property type="project" value="InterPro"/>
</dbReference>
<organism evidence="5 6">
    <name type="scientific">Laribacter hongkongensis</name>
    <dbReference type="NCBI Taxonomy" id="168471"/>
    <lineage>
        <taxon>Bacteria</taxon>
        <taxon>Pseudomonadati</taxon>
        <taxon>Pseudomonadota</taxon>
        <taxon>Betaproteobacteria</taxon>
        <taxon>Neisseriales</taxon>
        <taxon>Aquaspirillaceae</taxon>
        <taxon>Laribacter</taxon>
    </lineage>
</organism>
<dbReference type="InterPro" id="IPR001775">
    <property type="entry name" value="GspD/PilQ"/>
</dbReference>
<dbReference type="EMBL" id="CP022115">
    <property type="protein sequence ID" value="ASJ25068.1"/>
    <property type="molecule type" value="Genomic_DNA"/>
</dbReference>
<evidence type="ECO:0000256" key="2">
    <source>
        <dbReference type="SAM" id="SignalP"/>
    </source>
</evidence>